<feature type="non-terminal residue" evidence="12">
    <location>
        <position position="1"/>
    </location>
</feature>
<evidence type="ECO:0000256" key="7">
    <source>
        <dbReference type="PROSITE-ProRule" id="PRU00108"/>
    </source>
</evidence>
<dbReference type="PANTHER" id="PTHR45659:SF4">
    <property type="entry name" value="HOMEOBOX PROTEIN ABDOMINAL-A"/>
    <property type="match status" value="1"/>
</dbReference>
<evidence type="ECO:0000256" key="2">
    <source>
        <dbReference type="ARBA" id="ARBA00009107"/>
    </source>
</evidence>
<feature type="region of interest" description="Disordered" evidence="10">
    <location>
        <begin position="181"/>
        <end position="209"/>
    </location>
</feature>
<evidence type="ECO:0000313" key="13">
    <source>
        <dbReference type="Proteomes" id="UP000837857"/>
    </source>
</evidence>
<dbReference type="Gene3D" id="1.10.10.60">
    <property type="entry name" value="Homeodomain-like"/>
    <property type="match status" value="1"/>
</dbReference>
<comment type="subcellular location">
    <subcellularLocation>
        <location evidence="1 7 8">Nucleus</location>
    </subcellularLocation>
</comment>
<feature type="region of interest" description="Disordered" evidence="10">
    <location>
        <begin position="19"/>
        <end position="50"/>
    </location>
</feature>
<evidence type="ECO:0000259" key="11">
    <source>
        <dbReference type="PROSITE" id="PS50071"/>
    </source>
</evidence>
<dbReference type="EMBL" id="OW152824">
    <property type="protein sequence ID" value="CAH2040445.1"/>
    <property type="molecule type" value="Genomic_DNA"/>
</dbReference>
<evidence type="ECO:0000256" key="10">
    <source>
        <dbReference type="SAM" id="MobiDB-lite"/>
    </source>
</evidence>
<dbReference type="PRINTS" id="PR00025">
    <property type="entry name" value="ANTENNAPEDIA"/>
</dbReference>
<sequence length="393" mass="44331">MRFYGIVCVMGRGHVSVSVGRRGGRYDDVRATNRHHASRDSSTKSSSLRSRFAAALMRRHRLRAPREPAVSAHGGRAAATEGTTSSAGCGPAMSANNCDSMTYFSNAYMPDMRNGAGHEHQQAHAHYGAVPQQGHEMDGCEQLRPAQHHYAAQPAPGMPYPRFPPYDRLGYYQQMEQNGYRPDSPSQMGHMGQKTDGYGPNGHQPPAPAVYTSCKLQAAAATAGGVPGSPPLEQAQQMPHHMHPQQHMVQHGVPHQQHLMYPVDDMQHQTQMPPMHQQSMHAQQPPPQQPPPNTNASLPSPLYPWMRSQFERKRGRQTYTRYQTLELEKEFHFNRYLTRRRRIEIAHALCLTERQIKIWFQNRRMKWKKENKTKGEPGSGDEPDNMSPPTSPQ</sequence>
<name>A0ABN8HS98_9NEOP</name>
<feature type="compositionally biased region" description="Low complexity" evidence="10">
    <location>
        <begin position="67"/>
        <end position="88"/>
    </location>
</feature>
<dbReference type="InterPro" id="IPR017995">
    <property type="entry name" value="Homeobox_antennapedia"/>
</dbReference>
<feature type="region of interest" description="Disordered" evidence="10">
    <location>
        <begin position="222"/>
        <end position="241"/>
    </location>
</feature>
<evidence type="ECO:0000256" key="3">
    <source>
        <dbReference type="ARBA" id="ARBA00022473"/>
    </source>
</evidence>
<feature type="region of interest" description="Disordered" evidence="10">
    <location>
        <begin position="365"/>
        <end position="393"/>
    </location>
</feature>
<feature type="region of interest" description="Disordered" evidence="10">
    <location>
        <begin position="268"/>
        <end position="302"/>
    </location>
</feature>
<dbReference type="InterPro" id="IPR009057">
    <property type="entry name" value="Homeodomain-like_sf"/>
</dbReference>
<evidence type="ECO:0000256" key="1">
    <source>
        <dbReference type="ARBA" id="ARBA00004123"/>
    </source>
</evidence>
<evidence type="ECO:0000256" key="8">
    <source>
        <dbReference type="RuleBase" id="RU000682"/>
    </source>
</evidence>
<dbReference type="InterPro" id="IPR050296">
    <property type="entry name" value="Antp_homeobox"/>
</dbReference>
<dbReference type="InterPro" id="IPR001356">
    <property type="entry name" value="HD"/>
</dbReference>
<dbReference type="SUPFAM" id="SSF46689">
    <property type="entry name" value="Homeodomain-like"/>
    <property type="match status" value="1"/>
</dbReference>
<dbReference type="PRINTS" id="PR00024">
    <property type="entry name" value="HOMEOBOX"/>
</dbReference>
<dbReference type="PROSITE" id="PS00027">
    <property type="entry name" value="HOMEOBOX_1"/>
    <property type="match status" value="1"/>
</dbReference>
<feature type="domain" description="Homeobox" evidence="11">
    <location>
        <begin position="310"/>
        <end position="370"/>
    </location>
</feature>
<gene>
    <name evidence="12" type="ORF">IPOD504_LOCUS2569</name>
</gene>
<evidence type="ECO:0000256" key="4">
    <source>
        <dbReference type="ARBA" id="ARBA00023125"/>
    </source>
</evidence>
<evidence type="ECO:0000256" key="5">
    <source>
        <dbReference type="ARBA" id="ARBA00023155"/>
    </source>
</evidence>
<keyword evidence="3" id="KW-0217">Developmental protein</keyword>
<evidence type="ECO:0000313" key="12">
    <source>
        <dbReference type="EMBL" id="CAH2040445.1"/>
    </source>
</evidence>
<reference evidence="12" key="1">
    <citation type="submission" date="2022-03" db="EMBL/GenBank/DDBJ databases">
        <authorList>
            <person name="Martin H S."/>
        </authorList>
    </citation>
    <scope>NUCLEOTIDE SEQUENCE</scope>
</reference>
<feature type="region of interest" description="Disordered" evidence="10">
    <location>
        <begin position="64"/>
        <end position="88"/>
    </location>
</feature>
<dbReference type="InterPro" id="IPR017970">
    <property type="entry name" value="Homeobox_CS"/>
</dbReference>
<feature type="DNA-binding region" description="Homeobox" evidence="7">
    <location>
        <begin position="312"/>
        <end position="371"/>
    </location>
</feature>
<protein>
    <recommendedName>
        <fullName evidence="11">Homeobox domain-containing protein</fullName>
    </recommendedName>
</protein>
<feature type="compositionally biased region" description="Low complexity" evidence="10">
    <location>
        <begin position="268"/>
        <end position="283"/>
    </location>
</feature>
<dbReference type="PROSITE" id="PS00032">
    <property type="entry name" value="ANTENNAPEDIA"/>
    <property type="match status" value="1"/>
</dbReference>
<organism evidence="12 13">
    <name type="scientific">Iphiclides podalirius</name>
    <name type="common">scarce swallowtail</name>
    <dbReference type="NCBI Taxonomy" id="110791"/>
    <lineage>
        <taxon>Eukaryota</taxon>
        <taxon>Metazoa</taxon>
        <taxon>Ecdysozoa</taxon>
        <taxon>Arthropoda</taxon>
        <taxon>Hexapoda</taxon>
        <taxon>Insecta</taxon>
        <taxon>Pterygota</taxon>
        <taxon>Neoptera</taxon>
        <taxon>Endopterygota</taxon>
        <taxon>Lepidoptera</taxon>
        <taxon>Glossata</taxon>
        <taxon>Ditrysia</taxon>
        <taxon>Papilionoidea</taxon>
        <taxon>Papilionidae</taxon>
        <taxon>Papilioninae</taxon>
        <taxon>Iphiclides</taxon>
    </lineage>
</organism>
<evidence type="ECO:0000256" key="9">
    <source>
        <dbReference type="RuleBase" id="RU004442"/>
    </source>
</evidence>
<accession>A0ABN8HS98</accession>
<proteinExistence type="inferred from homology"/>
<dbReference type="SMART" id="SM00389">
    <property type="entry name" value="HOX"/>
    <property type="match status" value="1"/>
</dbReference>
<dbReference type="CDD" id="cd00086">
    <property type="entry name" value="homeodomain"/>
    <property type="match status" value="1"/>
</dbReference>
<dbReference type="PROSITE" id="PS50071">
    <property type="entry name" value="HOMEOBOX_2"/>
    <property type="match status" value="1"/>
</dbReference>
<dbReference type="InterPro" id="IPR020479">
    <property type="entry name" value="HD_metazoa"/>
</dbReference>
<keyword evidence="4 7" id="KW-0238">DNA-binding</keyword>
<dbReference type="Proteomes" id="UP000837857">
    <property type="component" value="Chromosome 12"/>
</dbReference>
<dbReference type="InterPro" id="IPR001827">
    <property type="entry name" value="Homeobox_Antennapedia_CS"/>
</dbReference>
<dbReference type="PANTHER" id="PTHR45659">
    <property type="entry name" value="HOMEOBOX PROTEIN HOX"/>
    <property type="match status" value="1"/>
</dbReference>
<keyword evidence="13" id="KW-1185">Reference proteome</keyword>
<comment type="similarity">
    <text evidence="2 9">Belongs to the Antp homeobox family.</text>
</comment>
<feature type="compositionally biased region" description="Pro residues" evidence="10">
    <location>
        <begin position="284"/>
        <end position="293"/>
    </location>
</feature>
<dbReference type="Pfam" id="PF00046">
    <property type="entry name" value="Homeodomain"/>
    <property type="match status" value="1"/>
</dbReference>
<keyword evidence="5 7" id="KW-0371">Homeobox</keyword>
<keyword evidence="6 7" id="KW-0539">Nucleus</keyword>
<evidence type="ECO:0000256" key="6">
    <source>
        <dbReference type="ARBA" id="ARBA00023242"/>
    </source>
</evidence>